<dbReference type="Pfam" id="PF12481">
    <property type="entry name" value="DUF3700"/>
    <property type="match status" value="1"/>
</dbReference>
<name>A0A061RQ33_9CHLO</name>
<organism evidence="2">
    <name type="scientific">Tetraselmis sp. GSL018</name>
    <dbReference type="NCBI Taxonomy" id="582737"/>
    <lineage>
        <taxon>Eukaryota</taxon>
        <taxon>Viridiplantae</taxon>
        <taxon>Chlorophyta</taxon>
        <taxon>core chlorophytes</taxon>
        <taxon>Chlorodendrophyceae</taxon>
        <taxon>Chlorodendrales</taxon>
        <taxon>Chlorodendraceae</taxon>
        <taxon>Tetraselmis</taxon>
    </lineage>
</organism>
<gene>
    <name evidence="2" type="ORF">TSPGSL018_30889</name>
</gene>
<feature type="non-terminal residue" evidence="2">
    <location>
        <position position="1"/>
    </location>
</feature>
<evidence type="ECO:0000259" key="1">
    <source>
        <dbReference type="Pfam" id="PF12481"/>
    </source>
</evidence>
<proteinExistence type="predicted"/>
<dbReference type="InterPro" id="IPR024286">
    <property type="entry name" value="DUF3700"/>
</dbReference>
<accession>A0A061RQ33</accession>
<dbReference type="SUPFAM" id="SSF56235">
    <property type="entry name" value="N-terminal nucleophile aminohydrolases (Ntn hydrolases)"/>
    <property type="match status" value="1"/>
</dbReference>
<dbReference type="EMBL" id="GBEZ01013357">
    <property type="protein sequence ID" value="JAC72621.1"/>
    <property type="molecule type" value="Transcribed_RNA"/>
</dbReference>
<dbReference type="InterPro" id="IPR044828">
    <property type="entry name" value="TSJT1-like"/>
</dbReference>
<evidence type="ECO:0000313" key="2">
    <source>
        <dbReference type="EMBL" id="JAC72621.1"/>
    </source>
</evidence>
<feature type="domain" description="DUF3700" evidence="1">
    <location>
        <begin position="52"/>
        <end position="156"/>
    </location>
</feature>
<dbReference type="AlphaFoldDB" id="A0A061RQ33"/>
<dbReference type="PANTHER" id="PTHR45952:SF4">
    <property type="entry name" value="ALUMINUM INDUCED PROTEIN WITH YGL AND LRDR MOTIFS"/>
    <property type="match status" value="1"/>
</dbReference>
<sequence length="172" mass="18689">VVTSTGSISNVEEVCELYNINPTPRCTAELLLALYEKDFTDVYGDCSDQPMTAVSSCEGDFAFVIFDAASVYFLAARSASGAQRLFWGTSEDDEELVLLSTDGDGLAEFPAGCLFESRGETTGRLENFTRHSPKRRWVNALPTIDSHGHLRAVKYTTPSGTDLTSMVAKPTA</sequence>
<protein>
    <recommendedName>
        <fullName evidence="1">DUF3700 domain-containing protein</fullName>
    </recommendedName>
</protein>
<reference evidence="2" key="1">
    <citation type="submission" date="2014-05" db="EMBL/GenBank/DDBJ databases">
        <title>The transcriptome of the halophilic microalga Tetraselmis sp. GSL018 isolated from the Great Salt Lake, Utah.</title>
        <authorList>
            <person name="Jinkerson R.E."/>
            <person name="D'Adamo S."/>
            <person name="Posewitz M.C."/>
        </authorList>
    </citation>
    <scope>NUCLEOTIDE SEQUENCE</scope>
    <source>
        <strain evidence="2">GSL018</strain>
    </source>
</reference>
<dbReference type="Gene3D" id="3.60.20.10">
    <property type="entry name" value="Glutamine Phosphoribosylpyrophosphate, subunit 1, domain 1"/>
    <property type="match status" value="1"/>
</dbReference>
<dbReference type="PANTHER" id="PTHR45952">
    <property type="entry name" value="ALUMINUM INDUCED PROTEIN WITH YGL AND LRDR MOTIFS"/>
    <property type="match status" value="1"/>
</dbReference>
<dbReference type="InterPro" id="IPR029055">
    <property type="entry name" value="Ntn_hydrolases_N"/>
</dbReference>